<proteinExistence type="predicted"/>
<reference evidence="2 3" key="1">
    <citation type="journal article" date="2012" name="BMC Genomics">
        <title>Complete genome sequence of Saccharothrix espanaensis DSM 44229T and comparison to the other completely sequenced Pseudonocardiaceae.</title>
        <authorList>
            <person name="Strobel T."/>
            <person name="Al-Dilaimi A."/>
            <person name="Blom J."/>
            <person name="Gessner A."/>
            <person name="Kalinowski J."/>
            <person name="Luzhetska M."/>
            <person name="Puhler A."/>
            <person name="Szczepanowski R."/>
            <person name="Bechthold A."/>
            <person name="Ruckert C."/>
        </authorList>
    </citation>
    <scope>NUCLEOTIDE SEQUENCE [LARGE SCALE GENOMIC DNA]</scope>
    <source>
        <strain evidence="3">ATCC 51144 / DSM 44229 / JCM 9112 / NBRC 15066 / NRRL 15764</strain>
    </source>
</reference>
<gene>
    <name evidence="2" type="ordered locus">BN6_58090</name>
</gene>
<sequence>MLRVAGLKVPSRLPVRIVAFLDDAHRRGVLRQVGATYQFRHLRLHQYLARTHPYHDRVGDGGHRSAVLRALYAATLVAGLVMALVVYVGGSSETFLIRVVALWLFPVVFRFYGLVSEALLGRVEPGVPLSNAARGVVREYGKPAWLVVHPFLLLPWRNPLPILLATTAFWAVLVQWFLVAVFPNL</sequence>
<feature type="transmembrane region" description="Helical" evidence="1">
    <location>
        <begin position="160"/>
        <end position="182"/>
    </location>
</feature>
<dbReference type="EMBL" id="HE804045">
    <property type="protein sequence ID" value="CCH33067.1"/>
    <property type="molecule type" value="Genomic_DNA"/>
</dbReference>
<dbReference type="OrthoDB" id="419058at2"/>
<organism evidence="2 3">
    <name type="scientific">Saccharothrix espanaensis (strain ATCC 51144 / DSM 44229 / JCM 9112 / NBRC 15066 / NRRL 15764)</name>
    <dbReference type="NCBI Taxonomy" id="1179773"/>
    <lineage>
        <taxon>Bacteria</taxon>
        <taxon>Bacillati</taxon>
        <taxon>Actinomycetota</taxon>
        <taxon>Actinomycetes</taxon>
        <taxon>Pseudonocardiales</taxon>
        <taxon>Pseudonocardiaceae</taxon>
        <taxon>Saccharothrix</taxon>
    </lineage>
</organism>
<feature type="transmembrane region" description="Helical" evidence="1">
    <location>
        <begin position="95"/>
        <end position="115"/>
    </location>
</feature>
<dbReference type="RefSeq" id="WP_015103178.1">
    <property type="nucleotide sequence ID" value="NC_019673.1"/>
</dbReference>
<keyword evidence="3" id="KW-1185">Reference proteome</keyword>
<dbReference type="KEGG" id="sesp:BN6_58090"/>
<name>K0K6C0_SACES</name>
<dbReference type="HOGENOM" id="CLU_1460280_0_0_11"/>
<dbReference type="Proteomes" id="UP000006281">
    <property type="component" value="Chromosome"/>
</dbReference>
<evidence type="ECO:0000313" key="3">
    <source>
        <dbReference type="Proteomes" id="UP000006281"/>
    </source>
</evidence>
<keyword evidence="1" id="KW-0472">Membrane</keyword>
<dbReference type="BioCyc" id="SESP1179773:BN6_RS27940-MONOMER"/>
<evidence type="ECO:0000256" key="1">
    <source>
        <dbReference type="SAM" id="Phobius"/>
    </source>
</evidence>
<keyword evidence="1" id="KW-1133">Transmembrane helix</keyword>
<keyword evidence="1" id="KW-0812">Transmembrane</keyword>
<dbReference type="PATRIC" id="fig|1179773.3.peg.5839"/>
<dbReference type="STRING" id="1179773.BN6_58090"/>
<accession>K0K6C0</accession>
<dbReference type="eggNOG" id="COG5635">
    <property type="taxonomic scope" value="Bacteria"/>
</dbReference>
<feature type="transmembrane region" description="Helical" evidence="1">
    <location>
        <begin position="70"/>
        <end position="88"/>
    </location>
</feature>
<evidence type="ECO:0000313" key="2">
    <source>
        <dbReference type="EMBL" id="CCH33067.1"/>
    </source>
</evidence>
<protein>
    <submittedName>
        <fullName evidence="2">Putative membrane protein</fullName>
    </submittedName>
</protein>
<dbReference type="AlphaFoldDB" id="K0K6C0"/>